<evidence type="ECO:0000313" key="2">
    <source>
        <dbReference type="EMBL" id="MDM0044296.1"/>
    </source>
</evidence>
<dbReference type="PANTHER" id="PTHR43798">
    <property type="entry name" value="MONOACYLGLYCEROL LIPASE"/>
    <property type="match status" value="1"/>
</dbReference>
<proteinExistence type="predicted"/>
<dbReference type="PANTHER" id="PTHR43798:SF33">
    <property type="entry name" value="HYDROLASE, PUTATIVE (AFU_ORTHOLOGUE AFUA_2G14860)-RELATED"/>
    <property type="match status" value="1"/>
</dbReference>
<dbReference type="InterPro" id="IPR000073">
    <property type="entry name" value="AB_hydrolase_1"/>
</dbReference>
<organism evidence="2 3">
    <name type="scientific">Variovorax dokdonensis</name>
    <dbReference type="NCBI Taxonomy" id="344883"/>
    <lineage>
        <taxon>Bacteria</taxon>
        <taxon>Pseudomonadati</taxon>
        <taxon>Pseudomonadota</taxon>
        <taxon>Betaproteobacteria</taxon>
        <taxon>Burkholderiales</taxon>
        <taxon>Comamonadaceae</taxon>
        <taxon>Variovorax</taxon>
    </lineage>
</organism>
<gene>
    <name evidence="2" type="ORF">QTH91_07375</name>
</gene>
<keyword evidence="2" id="KW-0378">Hydrolase</keyword>
<dbReference type="EMBL" id="JASZYV010000001">
    <property type="protein sequence ID" value="MDM0044296.1"/>
    <property type="molecule type" value="Genomic_DNA"/>
</dbReference>
<comment type="caution">
    <text evidence="2">The sequence shown here is derived from an EMBL/GenBank/DDBJ whole genome shotgun (WGS) entry which is preliminary data.</text>
</comment>
<dbReference type="RefSeq" id="WP_286659340.1">
    <property type="nucleotide sequence ID" value="NZ_JASZYV010000001.1"/>
</dbReference>
<dbReference type="GO" id="GO:0016787">
    <property type="term" value="F:hydrolase activity"/>
    <property type="evidence" value="ECO:0007669"/>
    <property type="project" value="UniProtKB-KW"/>
</dbReference>
<feature type="domain" description="AB hydrolase-1" evidence="1">
    <location>
        <begin position="47"/>
        <end position="323"/>
    </location>
</feature>
<dbReference type="Gene3D" id="3.40.50.1820">
    <property type="entry name" value="alpha/beta hydrolase"/>
    <property type="match status" value="1"/>
</dbReference>
<evidence type="ECO:0000259" key="1">
    <source>
        <dbReference type="Pfam" id="PF12697"/>
    </source>
</evidence>
<sequence>MQREHYGHTLPENMTEPQLEFVACPDNQDGHRMAYWLWGDAQAPHLVVCVHGLTRQGRDFDALARTLLERSNGRIRIACPDIVGRGQSDWLRDPNAYQVPTYAADVFAMLTQLHAASRIESLDWVGTSMGGLIGMGIAGNTQLPMPAPIRRLVLNDVGPVVNREAIERIGAYVGKSGSYDSVQQAADAMWALSTGFGAHTPEEWLALSRPMLVAASSRSADGRSKVVAEQQGGPYVLHYDPAIGEPIRALTPEAISQGEAIMWALYDAIQARTLLLRGAQSDLLSSATAQAMTERGPRARLVEFENVGHAPTLVALNQRQVVADFLLH</sequence>
<reference evidence="2" key="1">
    <citation type="submission" date="2023-06" db="EMBL/GenBank/DDBJ databases">
        <authorList>
            <person name="Jiang Y."/>
            <person name="Liu Q."/>
        </authorList>
    </citation>
    <scope>NUCLEOTIDE SEQUENCE</scope>
    <source>
        <strain evidence="2">CGMCC 1.12089</strain>
    </source>
</reference>
<name>A0ABT7N8M7_9BURK</name>
<dbReference type="Pfam" id="PF12697">
    <property type="entry name" value="Abhydrolase_6"/>
    <property type="match status" value="1"/>
</dbReference>
<protein>
    <submittedName>
        <fullName evidence="2">Alpha/beta hydrolase</fullName>
    </submittedName>
</protein>
<dbReference type="Proteomes" id="UP001174908">
    <property type="component" value="Unassembled WGS sequence"/>
</dbReference>
<accession>A0ABT7N8M7</accession>
<evidence type="ECO:0000313" key="3">
    <source>
        <dbReference type="Proteomes" id="UP001174908"/>
    </source>
</evidence>
<keyword evidence="3" id="KW-1185">Reference proteome</keyword>
<dbReference type="InterPro" id="IPR050266">
    <property type="entry name" value="AB_hydrolase_sf"/>
</dbReference>
<dbReference type="InterPro" id="IPR029058">
    <property type="entry name" value="AB_hydrolase_fold"/>
</dbReference>
<dbReference type="SUPFAM" id="SSF53474">
    <property type="entry name" value="alpha/beta-Hydrolases"/>
    <property type="match status" value="1"/>
</dbReference>